<protein>
    <submittedName>
        <fullName evidence="2">Uncharacterized protein</fullName>
    </submittedName>
</protein>
<dbReference type="EMBL" id="CP118375">
    <property type="protein sequence ID" value="WFD41579.1"/>
    <property type="molecule type" value="Genomic_DNA"/>
</dbReference>
<feature type="region of interest" description="Disordered" evidence="1">
    <location>
        <begin position="1"/>
        <end position="48"/>
    </location>
</feature>
<feature type="region of interest" description="Disordered" evidence="1">
    <location>
        <begin position="432"/>
        <end position="466"/>
    </location>
</feature>
<feature type="compositionally biased region" description="Low complexity" evidence="1">
    <location>
        <begin position="208"/>
        <end position="219"/>
    </location>
</feature>
<evidence type="ECO:0000313" key="2">
    <source>
        <dbReference type="EMBL" id="WFD41579.1"/>
    </source>
</evidence>
<sequence>MTHRSDNISQPLHSNNSTSKSRPHPGVESRDNRGKPYSPPPNPIGYASMPSDSIGWNAGVPDYVQWSMNGANNNTSLLADAYGASHGQPQYGIGGTPWYDGTAAAQYPAMVGMPGALPYSAAQVAQQMDAMHLQSQQNEQIIHQQNQLLAQIQAAQQARARAELEQQHGGQPSSDHHHESPSTRSATSHPTLPDSPVDRRRAVSPLPSSNASSNTRRASGAPFPAEVSQAMNAMNAIRYSNHDISHDPSTTSPEHSSRPNSYAGRERNRVSGFVGQSSSRKDARRTSNLYQPESESPERHRSSTPTPPSIVIDPTSMESPSSSMSKSPLRVDINSVGMRMGQRIIPGMSHDSYPDSSPSSNETRADKRHSYTDLGVNRSSHRNSRPISPRPASVSGPVQAPLIQPRRQPRGPPTDSFFANNFLARRSLRTRREAMSKLCASPRASSFSAPKNGIAQPSPSPLARQV</sequence>
<keyword evidence="3" id="KW-1185">Reference proteome</keyword>
<reference evidence="2" key="1">
    <citation type="submission" date="2023-02" db="EMBL/GenBank/DDBJ databases">
        <title>Mating type loci evolution in Malassezia.</title>
        <authorList>
            <person name="Coelho M.A."/>
        </authorList>
    </citation>
    <scope>NUCLEOTIDE SEQUENCE</scope>
    <source>
        <strain evidence="2">CBS 14136</strain>
    </source>
</reference>
<feature type="region of interest" description="Disordered" evidence="1">
    <location>
        <begin position="159"/>
        <end position="222"/>
    </location>
</feature>
<feature type="compositionally biased region" description="Polar residues" evidence="1">
    <location>
        <begin position="247"/>
        <end position="260"/>
    </location>
</feature>
<name>A0AAF0JCS6_9BASI</name>
<evidence type="ECO:0000256" key="1">
    <source>
        <dbReference type="SAM" id="MobiDB-lite"/>
    </source>
</evidence>
<feature type="compositionally biased region" description="Polar residues" evidence="1">
    <location>
        <begin position="7"/>
        <end position="20"/>
    </location>
</feature>
<dbReference type="Proteomes" id="UP001214628">
    <property type="component" value="Chromosome 1"/>
</dbReference>
<dbReference type="AlphaFoldDB" id="A0AAF0JCS6"/>
<feature type="compositionally biased region" description="Basic and acidic residues" evidence="1">
    <location>
        <begin position="25"/>
        <end position="34"/>
    </location>
</feature>
<feature type="region of interest" description="Disordered" evidence="1">
    <location>
        <begin position="242"/>
        <end position="328"/>
    </location>
</feature>
<feature type="region of interest" description="Disordered" evidence="1">
    <location>
        <begin position="345"/>
        <end position="419"/>
    </location>
</feature>
<feature type="compositionally biased region" description="Low complexity" evidence="1">
    <location>
        <begin position="316"/>
        <end position="328"/>
    </location>
</feature>
<organism evidence="2 3">
    <name type="scientific">Malassezia psittaci</name>
    <dbReference type="NCBI Taxonomy" id="1821823"/>
    <lineage>
        <taxon>Eukaryota</taxon>
        <taxon>Fungi</taxon>
        <taxon>Dikarya</taxon>
        <taxon>Basidiomycota</taxon>
        <taxon>Ustilaginomycotina</taxon>
        <taxon>Malasseziomycetes</taxon>
        <taxon>Malasseziales</taxon>
        <taxon>Malasseziaceae</taxon>
        <taxon>Malassezia</taxon>
    </lineage>
</organism>
<accession>A0AAF0JCS6</accession>
<proteinExistence type="predicted"/>
<evidence type="ECO:0000313" key="3">
    <source>
        <dbReference type="Proteomes" id="UP001214628"/>
    </source>
</evidence>
<gene>
    <name evidence="2" type="ORF">MPSI1_000210</name>
</gene>
<feature type="compositionally biased region" description="Low complexity" evidence="1">
    <location>
        <begin position="349"/>
        <end position="360"/>
    </location>
</feature>